<name>A0ABR2YNN9_9CHLO</name>
<evidence type="ECO:0000313" key="1">
    <source>
        <dbReference type="EMBL" id="KAK9908543.1"/>
    </source>
</evidence>
<proteinExistence type="predicted"/>
<organism evidence="1 2">
    <name type="scientific">Coccomyxa subellipsoidea</name>
    <dbReference type="NCBI Taxonomy" id="248742"/>
    <lineage>
        <taxon>Eukaryota</taxon>
        <taxon>Viridiplantae</taxon>
        <taxon>Chlorophyta</taxon>
        <taxon>core chlorophytes</taxon>
        <taxon>Trebouxiophyceae</taxon>
        <taxon>Trebouxiophyceae incertae sedis</taxon>
        <taxon>Coccomyxaceae</taxon>
        <taxon>Coccomyxa</taxon>
    </lineage>
</organism>
<dbReference type="PANTHER" id="PTHR42732:SF2">
    <property type="entry name" value="BETA-MANNOSIDASE"/>
    <property type="match status" value="1"/>
</dbReference>
<dbReference type="Proteomes" id="UP001491310">
    <property type="component" value="Unassembled WGS sequence"/>
</dbReference>
<evidence type="ECO:0000313" key="2">
    <source>
        <dbReference type="Proteomes" id="UP001491310"/>
    </source>
</evidence>
<reference evidence="1 2" key="1">
    <citation type="journal article" date="2024" name="Nat. Commun.">
        <title>Phylogenomics reveals the evolutionary origins of lichenization in chlorophyte algae.</title>
        <authorList>
            <person name="Puginier C."/>
            <person name="Libourel C."/>
            <person name="Otte J."/>
            <person name="Skaloud P."/>
            <person name="Haon M."/>
            <person name="Grisel S."/>
            <person name="Petersen M."/>
            <person name="Berrin J.G."/>
            <person name="Delaux P.M."/>
            <person name="Dal Grande F."/>
            <person name="Keller J."/>
        </authorList>
    </citation>
    <scope>NUCLEOTIDE SEQUENCE [LARGE SCALE GENOMIC DNA]</scope>
    <source>
        <strain evidence="1 2">SAG 216-7</strain>
    </source>
</reference>
<comment type="caution">
    <text evidence="1">The sequence shown here is derived from an EMBL/GenBank/DDBJ whole genome shotgun (WGS) entry which is preliminary data.</text>
</comment>
<dbReference type="InterPro" id="IPR017853">
    <property type="entry name" value="GH"/>
</dbReference>
<sequence length="208" mass="23538">MRRMVEEHYSSPSVGFYTVFNEGWGQFDTQRMVQLGHELDSSRLWDAASGWIDPQDRTAYPPGGDINKPGPWFYHYTGYVGDLRDDHNYPDAKASDATQTRANVAGEYGGLGTFVDGHTWVDSSDKVFKAYPLMDNTTQFQSEFIKYLHVVKDLMQSSSGLSGAIYTEVTDVEDEVNGLYTYDRQVMKFPDPEAVAKEIKDLLSMQVD</sequence>
<dbReference type="InterPro" id="IPR051913">
    <property type="entry name" value="GH2_Domain-Containing"/>
</dbReference>
<dbReference type="PANTHER" id="PTHR42732">
    <property type="entry name" value="BETA-GALACTOSIDASE"/>
    <property type="match status" value="1"/>
</dbReference>
<dbReference type="EMBL" id="JALJOT010000008">
    <property type="protein sequence ID" value="KAK9908543.1"/>
    <property type="molecule type" value="Genomic_DNA"/>
</dbReference>
<protein>
    <recommendedName>
        <fullName evidence="3">Glycoside hydrolase</fullName>
    </recommendedName>
</protein>
<keyword evidence="2" id="KW-1185">Reference proteome</keyword>
<accession>A0ABR2YNN9</accession>
<gene>
    <name evidence="1" type="ORF">WJX75_009475</name>
</gene>
<dbReference type="SUPFAM" id="SSF51445">
    <property type="entry name" value="(Trans)glycosidases"/>
    <property type="match status" value="1"/>
</dbReference>
<dbReference type="Gene3D" id="3.20.20.80">
    <property type="entry name" value="Glycosidases"/>
    <property type="match status" value="1"/>
</dbReference>
<evidence type="ECO:0008006" key="3">
    <source>
        <dbReference type="Google" id="ProtNLM"/>
    </source>
</evidence>